<dbReference type="RefSeq" id="WP_190531069.1">
    <property type="nucleotide sequence ID" value="NZ_JAZAQF010000028.1"/>
</dbReference>
<organism evidence="1 2">
    <name type="scientific">Limnothrix redekei LRLZ20PSL1</name>
    <dbReference type="NCBI Taxonomy" id="3112953"/>
    <lineage>
        <taxon>Bacteria</taxon>
        <taxon>Bacillati</taxon>
        <taxon>Cyanobacteriota</taxon>
        <taxon>Cyanophyceae</taxon>
        <taxon>Pseudanabaenales</taxon>
        <taxon>Pseudanabaenaceae</taxon>
        <taxon>Limnothrix</taxon>
    </lineage>
</organism>
<accession>A0ABW7C726</accession>
<dbReference type="Proteomes" id="UP001604335">
    <property type="component" value="Unassembled WGS sequence"/>
</dbReference>
<reference evidence="2" key="1">
    <citation type="journal article" date="2024" name="Algal Res.">
        <title>Biochemical, toxicological and genomic investigation of a high-biomass producing Limnothrix strain isolated from Italian shallow drinking water reservoir.</title>
        <authorList>
            <person name="Simonazzi M."/>
            <person name="Shishido T.K."/>
            <person name="Delbaje E."/>
            <person name="Wahlsten M."/>
            <person name="Fewer D.P."/>
            <person name="Sivonen K."/>
            <person name="Pezzolesi L."/>
            <person name="Pistocchi R."/>
        </authorList>
    </citation>
    <scope>NUCLEOTIDE SEQUENCE [LARGE SCALE GENOMIC DNA]</scope>
    <source>
        <strain evidence="2">LRLZ20PSL1</strain>
    </source>
</reference>
<gene>
    <name evidence="1" type="ORF">VPK24_05000</name>
</gene>
<evidence type="ECO:0008006" key="3">
    <source>
        <dbReference type="Google" id="ProtNLM"/>
    </source>
</evidence>
<keyword evidence="2" id="KW-1185">Reference proteome</keyword>
<comment type="caution">
    <text evidence="1">The sequence shown here is derived from an EMBL/GenBank/DDBJ whole genome shotgun (WGS) entry which is preliminary data.</text>
</comment>
<evidence type="ECO:0000313" key="2">
    <source>
        <dbReference type="Proteomes" id="UP001604335"/>
    </source>
</evidence>
<evidence type="ECO:0000313" key="1">
    <source>
        <dbReference type="EMBL" id="MFG3816985.1"/>
    </source>
</evidence>
<protein>
    <recommendedName>
        <fullName evidence="3">RiboL-PSP-HEPN domain-containing protein</fullName>
    </recommendedName>
</protein>
<name>A0ABW7C726_9CYAN</name>
<dbReference type="EMBL" id="JAZAQF010000028">
    <property type="protein sequence ID" value="MFG3816985.1"/>
    <property type="molecule type" value="Genomic_DNA"/>
</dbReference>
<proteinExistence type="predicted"/>
<sequence>MRKSDQDLFLSFEKQQQTIDKTRKKFVSLAQQRIIDRKALHVAYEGLFLNAHIRFESLLEDLFLGLLVQGKSQGLRTSRSGIKPRLLIRSYAVARDIVSGSTSGKYIDWLPYERTQERAKIFFVRDGYPFTNLDKRDVDHLSQCNAIRNAIAHKSPQSTKTFHKKVIQSRSLPTSERTPAGFLAGVHSRRERIDITRYEFYITELRRIAQKLCCE</sequence>